<evidence type="ECO:0000313" key="2">
    <source>
        <dbReference type="Proteomes" id="UP000005446"/>
    </source>
</evidence>
<protein>
    <submittedName>
        <fullName evidence="1">Uncharacterized protein</fullName>
    </submittedName>
</protein>
<accession>H0EPX8</accession>
<sequence length="82" mass="8810">MLDLDLTDLRILPTQIRINPNQQTLNPPYPAGGGLAIFLTDDMIEFPNNRPPSTFIKPLKLPGAVPPTFAAVAGPSFATNPV</sequence>
<organism evidence="1 2">
    <name type="scientific">Glarea lozoyensis (strain ATCC 74030 / MF5533)</name>
    <dbReference type="NCBI Taxonomy" id="1104152"/>
    <lineage>
        <taxon>Eukaryota</taxon>
        <taxon>Fungi</taxon>
        <taxon>Dikarya</taxon>
        <taxon>Ascomycota</taxon>
        <taxon>Pezizomycotina</taxon>
        <taxon>Leotiomycetes</taxon>
        <taxon>Helotiales</taxon>
        <taxon>Helotiaceae</taxon>
        <taxon>Glarea</taxon>
    </lineage>
</organism>
<comment type="caution">
    <text evidence="1">The sequence shown here is derived from an EMBL/GenBank/DDBJ whole genome shotgun (WGS) entry which is preliminary data.</text>
</comment>
<evidence type="ECO:0000313" key="1">
    <source>
        <dbReference type="EMBL" id="EHK99420.1"/>
    </source>
</evidence>
<gene>
    <name evidence="1" type="ORF">M7I_4716</name>
</gene>
<proteinExistence type="predicted"/>
<dbReference type="InParanoid" id="H0EPX8"/>
<name>H0EPX8_GLAL7</name>
<dbReference type="HOGENOM" id="CLU_2558483_0_0_1"/>
<dbReference type="AlphaFoldDB" id="H0EPX8"/>
<keyword evidence="2" id="KW-1185">Reference proteome</keyword>
<dbReference type="EMBL" id="AGUE01000117">
    <property type="protein sequence ID" value="EHK99420.1"/>
    <property type="molecule type" value="Genomic_DNA"/>
</dbReference>
<reference evidence="1 2" key="1">
    <citation type="journal article" date="2012" name="Eukaryot. Cell">
        <title>Genome sequence of the fungus Glarea lozoyensis: the first genome sequence of a species from the Helotiaceae family.</title>
        <authorList>
            <person name="Youssar L."/>
            <person name="Gruening B.A."/>
            <person name="Erxleben A."/>
            <person name="Guenther S."/>
            <person name="Huettel W."/>
        </authorList>
    </citation>
    <scope>NUCLEOTIDE SEQUENCE [LARGE SCALE GENOMIC DNA]</scope>
    <source>
        <strain evidence="2">ATCC 74030 / MF5533</strain>
    </source>
</reference>
<dbReference type="Proteomes" id="UP000005446">
    <property type="component" value="Unassembled WGS sequence"/>
</dbReference>